<dbReference type="Gene3D" id="3.30.160.250">
    <property type="match status" value="1"/>
</dbReference>
<dbReference type="InterPro" id="IPR035069">
    <property type="entry name" value="TTHA1013/TTHA0281-like"/>
</dbReference>
<dbReference type="InterPro" id="IPR031807">
    <property type="entry name" value="HicB-like"/>
</dbReference>
<organism evidence="2 3">
    <name type="scientific">Listeria floridensis FSL S10-1187</name>
    <dbReference type="NCBI Taxonomy" id="1265817"/>
    <lineage>
        <taxon>Bacteria</taxon>
        <taxon>Bacillati</taxon>
        <taxon>Bacillota</taxon>
        <taxon>Bacilli</taxon>
        <taxon>Bacillales</taxon>
        <taxon>Listeriaceae</taxon>
        <taxon>Listeria</taxon>
    </lineage>
</organism>
<reference evidence="2 3" key="1">
    <citation type="journal article" date="2014" name="Int. J. Syst. Evol. Microbiol.">
        <title>Listeria floridensis sp. nov., Listeria aquatica sp. nov., Listeria cornellensis sp. nov., Listeria riparia sp. nov. and Listeria grandensis sp. nov., from agricultural and natural environments.</title>
        <authorList>
            <person name="den Bakker H.C."/>
            <person name="Warchocki S."/>
            <person name="Wright E.M."/>
            <person name="Allred A.F."/>
            <person name="Ahlstrom C."/>
            <person name="Manuel C.S."/>
            <person name="Stasiewicz M.J."/>
            <person name="Burrell A."/>
            <person name="Roof S."/>
            <person name="Strawn L."/>
            <person name="Fortes E.D."/>
            <person name="Nightingale K.K."/>
            <person name="Kephart D."/>
            <person name="Wiedmann M."/>
        </authorList>
    </citation>
    <scope>NUCLEOTIDE SEQUENCE [LARGE SCALE GENOMIC DNA]</scope>
    <source>
        <strain evidence="2 3">FSL S10-1187</strain>
    </source>
</reference>
<evidence type="ECO:0000313" key="2">
    <source>
        <dbReference type="EMBL" id="EUJ29146.1"/>
    </source>
</evidence>
<evidence type="ECO:0000313" key="3">
    <source>
        <dbReference type="Proteomes" id="UP000019249"/>
    </source>
</evidence>
<comment type="caution">
    <text evidence="2">The sequence shown here is derived from an EMBL/GenBank/DDBJ whole genome shotgun (WGS) entry which is preliminary data.</text>
</comment>
<protein>
    <submittedName>
        <fullName evidence="2">Phage protein</fullName>
    </submittedName>
</protein>
<proteinExistence type="predicted"/>
<sequence>MAINVLYPATIEEDGSFFLIKFPDIPEAMTQGETLKQAFEMAEEVLGLSLEDKNDFPKPSEIKDVRRQFPDKEVALIGLDLAAYRRKYHSKTIRKNVTIPEYLAQIAEEERINFSQTLTEALKEKLKI</sequence>
<feature type="domain" description="HicB-like antitoxin of toxin-antitoxin system" evidence="1">
    <location>
        <begin position="7"/>
        <end position="105"/>
    </location>
</feature>
<dbReference type="Proteomes" id="UP000019249">
    <property type="component" value="Unassembled WGS sequence"/>
</dbReference>
<dbReference type="EMBL" id="AODF01000026">
    <property type="protein sequence ID" value="EUJ29146.1"/>
    <property type="molecule type" value="Genomic_DNA"/>
</dbReference>
<dbReference type="RefSeq" id="WP_036097789.1">
    <property type="nucleotide sequence ID" value="NZ_AODF01000026.1"/>
</dbReference>
<keyword evidence="3" id="KW-1185">Reference proteome</keyword>
<accession>A0ABN0RDJ3</accession>
<dbReference type="Pfam" id="PF15919">
    <property type="entry name" value="HicB_lk_antitox"/>
    <property type="match status" value="1"/>
</dbReference>
<name>A0ABN0RDJ3_9LIST</name>
<evidence type="ECO:0000259" key="1">
    <source>
        <dbReference type="Pfam" id="PF15919"/>
    </source>
</evidence>
<gene>
    <name evidence="2" type="ORF">MFLO_11185</name>
</gene>
<dbReference type="SUPFAM" id="SSF143100">
    <property type="entry name" value="TTHA1013/TTHA0281-like"/>
    <property type="match status" value="1"/>
</dbReference>